<feature type="compositionally biased region" description="Acidic residues" evidence="2">
    <location>
        <begin position="154"/>
        <end position="171"/>
    </location>
</feature>
<dbReference type="Pfam" id="PF05029">
    <property type="entry name" value="TIMELESS_C"/>
    <property type="match status" value="1"/>
</dbReference>
<organism evidence="4 5">
    <name type="scientific">Anopheles albimanus</name>
    <name type="common">New world malaria mosquito</name>
    <dbReference type="NCBI Taxonomy" id="7167"/>
    <lineage>
        <taxon>Eukaryota</taxon>
        <taxon>Metazoa</taxon>
        <taxon>Ecdysozoa</taxon>
        <taxon>Arthropoda</taxon>
        <taxon>Hexapoda</taxon>
        <taxon>Insecta</taxon>
        <taxon>Pterygota</taxon>
        <taxon>Neoptera</taxon>
        <taxon>Endopterygota</taxon>
        <taxon>Diptera</taxon>
        <taxon>Nematocera</taxon>
        <taxon>Culicoidea</taxon>
        <taxon>Culicidae</taxon>
        <taxon>Anophelinae</taxon>
        <taxon>Anopheles</taxon>
    </lineage>
</organism>
<evidence type="ECO:0000313" key="5">
    <source>
        <dbReference type="Proteomes" id="UP000069272"/>
    </source>
</evidence>
<dbReference type="GO" id="GO:0031298">
    <property type="term" value="C:replication fork protection complex"/>
    <property type="evidence" value="ECO:0007669"/>
    <property type="project" value="TreeGrafter"/>
</dbReference>
<protein>
    <recommendedName>
        <fullName evidence="3">Timeless C-terminal domain-containing protein</fullName>
    </recommendedName>
</protein>
<dbReference type="GO" id="GO:0000076">
    <property type="term" value="P:DNA replication checkpoint signaling"/>
    <property type="evidence" value="ECO:0007669"/>
    <property type="project" value="TreeGrafter"/>
</dbReference>
<dbReference type="VEuPathDB" id="VectorBase:AALB001310"/>
<reference evidence="4" key="2">
    <citation type="submission" date="2022-08" db="UniProtKB">
        <authorList>
            <consortium name="EnsemblMetazoa"/>
        </authorList>
    </citation>
    <scope>IDENTIFICATION</scope>
    <source>
        <strain evidence="4">STECLA/ALBI9_A</strain>
    </source>
</reference>
<dbReference type="GO" id="GO:0009649">
    <property type="term" value="P:entrainment of circadian clock"/>
    <property type="evidence" value="ECO:0007669"/>
    <property type="project" value="TreeGrafter"/>
</dbReference>
<reference evidence="4 5" key="1">
    <citation type="journal article" date="2017" name="G3 (Bethesda)">
        <title>The Physical Genome Mapping of Anopheles albimanus Corrected Scaffold Misassemblies and Identified Interarm Rearrangements in Genus Anopheles.</title>
        <authorList>
            <person name="Artemov G.N."/>
            <person name="Peery A.N."/>
            <person name="Jiang X."/>
            <person name="Tu Z."/>
            <person name="Stegniy V.N."/>
            <person name="Sharakhova M.V."/>
            <person name="Sharakhov I.V."/>
        </authorList>
    </citation>
    <scope>NUCLEOTIDE SEQUENCE [LARGE SCALE GENOMIC DNA]</scope>
    <source>
        <strain evidence="4 5">ALBI9_A</strain>
    </source>
</reference>
<proteinExistence type="inferred from homology"/>
<feature type="domain" description="Timeless C-terminal" evidence="3">
    <location>
        <begin position="35"/>
        <end position="98"/>
    </location>
</feature>
<keyword evidence="5" id="KW-1185">Reference proteome</keyword>
<dbReference type="STRING" id="7167.A0A182F4C0"/>
<dbReference type="Proteomes" id="UP000069272">
    <property type="component" value="Chromosome 2L"/>
</dbReference>
<dbReference type="PANTHER" id="PTHR22940">
    <property type="entry name" value="TIMEOUT/TIMELESS-2"/>
    <property type="match status" value="1"/>
</dbReference>
<evidence type="ECO:0000256" key="2">
    <source>
        <dbReference type="SAM" id="MobiDB-lite"/>
    </source>
</evidence>
<dbReference type="InterPro" id="IPR007725">
    <property type="entry name" value="TIMELESS_C"/>
</dbReference>
<dbReference type="GO" id="GO:0003677">
    <property type="term" value="F:DNA binding"/>
    <property type="evidence" value="ECO:0007669"/>
    <property type="project" value="TreeGrafter"/>
</dbReference>
<dbReference type="EnsemblMetazoa" id="AALB001310-RA">
    <property type="protein sequence ID" value="AALB001310-PA"/>
    <property type="gene ID" value="AALB001310"/>
</dbReference>
<comment type="similarity">
    <text evidence="1">Belongs to the timeless family.</text>
</comment>
<evidence type="ECO:0000256" key="1">
    <source>
        <dbReference type="ARBA" id="ARBA00008174"/>
    </source>
</evidence>
<dbReference type="AlphaFoldDB" id="A0A182F4C0"/>
<name>A0A182F4C0_ANOAL</name>
<evidence type="ECO:0000313" key="4">
    <source>
        <dbReference type="EnsemblMetazoa" id="AALB001310-PA"/>
    </source>
</evidence>
<evidence type="ECO:0000259" key="3">
    <source>
        <dbReference type="Pfam" id="PF05029"/>
    </source>
</evidence>
<dbReference type="GO" id="GO:0006281">
    <property type="term" value="P:DNA repair"/>
    <property type="evidence" value="ECO:0007669"/>
    <property type="project" value="TreeGrafter"/>
</dbReference>
<dbReference type="VEuPathDB" id="VectorBase:AALB20_029979"/>
<dbReference type="InterPro" id="IPR044998">
    <property type="entry name" value="Timeless"/>
</dbReference>
<dbReference type="GO" id="GO:0043111">
    <property type="term" value="P:replication fork arrest"/>
    <property type="evidence" value="ECO:0007669"/>
    <property type="project" value="TreeGrafter"/>
</dbReference>
<sequence>KSLLDCCFVKLNLLSGNDVDATNVVNGVLNVAVMEPVSYHCIVKKKSIPVVPWNQDQFAVLSYQPFILLLHKLGFHLPADAKKMFVRIPEFWTADILYNIALKLGPKRKFDLPGPSKVIDAANATHPGASLKPGSKSGSQTKILHDLSIIVESNDDDDDDGVLHEDDDGLDSSEVPVLEEHDVVSACETASVASDLTRMYVSDEDDKHDIVPPIL</sequence>
<feature type="region of interest" description="Disordered" evidence="2">
    <location>
        <begin position="154"/>
        <end position="177"/>
    </location>
</feature>
<dbReference type="PANTHER" id="PTHR22940:SF5">
    <property type="entry name" value="PROTEIN TIMELESS"/>
    <property type="match status" value="1"/>
</dbReference>
<accession>A0A182F4C0</accession>